<name>A0A8U7NY86_CORMO</name>
<comment type="similarity">
    <text evidence="2">Belongs to the HINT family.</text>
</comment>
<evidence type="ECO:0000256" key="1">
    <source>
        <dbReference type="ARBA" id="ARBA00024472"/>
    </source>
</evidence>
<protein>
    <recommendedName>
        <fullName evidence="4">HIT domain-containing protein</fullName>
    </recommendedName>
</protein>
<dbReference type="InterPro" id="IPR011146">
    <property type="entry name" value="HIT-like"/>
</dbReference>
<feature type="domain" description="HIT" evidence="4">
    <location>
        <begin position="66"/>
        <end position="140"/>
    </location>
</feature>
<dbReference type="GO" id="GO:0003824">
    <property type="term" value="F:catalytic activity"/>
    <property type="evidence" value="ECO:0007669"/>
    <property type="project" value="InterPro"/>
</dbReference>
<dbReference type="Gene3D" id="3.30.428.10">
    <property type="entry name" value="HIT-like"/>
    <property type="match status" value="1"/>
</dbReference>
<organism evidence="5 6">
    <name type="scientific">Corvus moneduloides</name>
    <name type="common">New Caledonian crow</name>
    <dbReference type="NCBI Taxonomy" id="1196302"/>
    <lineage>
        <taxon>Eukaryota</taxon>
        <taxon>Metazoa</taxon>
        <taxon>Chordata</taxon>
        <taxon>Craniata</taxon>
        <taxon>Vertebrata</taxon>
        <taxon>Euteleostomi</taxon>
        <taxon>Archelosauria</taxon>
        <taxon>Archosauria</taxon>
        <taxon>Dinosauria</taxon>
        <taxon>Saurischia</taxon>
        <taxon>Theropoda</taxon>
        <taxon>Coelurosauria</taxon>
        <taxon>Aves</taxon>
        <taxon>Neognathae</taxon>
        <taxon>Neoaves</taxon>
        <taxon>Telluraves</taxon>
        <taxon>Australaves</taxon>
        <taxon>Passeriformes</taxon>
        <taxon>Corvoidea</taxon>
        <taxon>Corvidae</taxon>
        <taxon>Corvus</taxon>
    </lineage>
</organism>
<dbReference type="Ensembl" id="ENSCMUT00000034918.1">
    <property type="protein sequence ID" value="ENSCMUP00000030164.1"/>
    <property type="gene ID" value="ENSCMUG00000020199.1"/>
</dbReference>
<dbReference type="SUPFAM" id="SSF54197">
    <property type="entry name" value="HIT-like"/>
    <property type="match status" value="1"/>
</dbReference>
<evidence type="ECO:0000313" key="5">
    <source>
        <dbReference type="Ensembl" id="ENSCMUP00000030164.1"/>
    </source>
</evidence>
<dbReference type="AlphaFoldDB" id="A0A8U7NY86"/>
<evidence type="ECO:0000259" key="4">
    <source>
        <dbReference type="Pfam" id="PF01230"/>
    </source>
</evidence>
<sequence length="163" mass="17832">PDLLSVGNWDRDNSMLARVTGAGAGNESELLRPGGKQCSRCLCDVNFKVISRMIYRLCFNCLLFLQCRAFRDLSLQSGTLFLVMPKEPIIGLSEAELLGHVMIVGEMCVAHLGLTNGFRMVVDEGPEGGQSVYRIHLPILVAVTQWNLSFVTLGQPVLALSPP</sequence>
<feature type="active site" description="Tele-AMP-histidine intermediate" evidence="3">
    <location>
        <position position="136"/>
    </location>
</feature>
<dbReference type="Pfam" id="PF01230">
    <property type="entry name" value="HIT"/>
    <property type="match status" value="1"/>
</dbReference>
<proteinExistence type="inferred from homology"/>
<reference evidence="5" key="2">
    <citation type="submission" date="2025-08" db="UniProtKB">
        <authorList>
            <consortium name="Ensembl"/>
        </authorList>
    </citation>
    <scope>IDENTIFICATION</scope>
</reference>
<reference evidence="5" key="3">
    <citation type="submission" date="2025-09" db="UniProtKB">
        <authorList>
            <consortium name="Ensembl"/>
        </authorList>
    </citation>
    <scope>IDENTIFICATION</scope>
</reference>
<accession>A0A8U7NY86</accession>
<dbReference type="PANTHER" id="PTHR23089">
    <property type="entry name" value="HISTIDINE TRIAD HIT PROTEIN"/>
    <property type="match status" value="1"/>
</dbReference>
<comment type="catalytic activity">
    <reaction evidence="1">
        <text>adenosine 5'-phosphoramidate + H2O = NH4(+) + AMP</text>
        <dbReference type="Rhea" id="RHEA:67916"/>
        <dbReference type="ChEBI" id="CHEBI:15377"/>
        <dbReference type="ChEBI" id="CHEBI:28938"/>
        <dbReference type="ChEBI" id="CHEBI:57890"/>
        <dbReference type="ChEBI" id="CHEBI:456215"/>
    </reaction>
</comment>
<reference evidence="6" key="1">
    <citation type="submission" date="2019-10" db="EMBL/GenBank/DDBJ databases">
        <title>Corvus moneduloides (New Caledonian crow) genome, bCorMon1, primary haplotype.</title>
        <authorList>
            <person name="Rutz C."/>
            <person name="Fungtammasan C."/>
            <person name="Mountcastle J."/>
            <person name="Formenti G."/>
            <person name="Chow W."/>
            <person name="Howe K."/>
            <person name="Steele M.P."/>
            <person name="Fernandes J."/>
            <person name="Gilbert M.T.P."/>
            <person name="Fedrigo O."/>
            <person name="Jarvis E.D."/>
            <person name="Gemmell N."/>
        </authorList>
    </citation>
    <scope>NUCLEOTIDE SEQUENCE [LARGE SCALE GENOMIC DNA]</scope>
</reference>
<evidence type="ECO:0000313" key="6">
    <source>
        <dbReference type="Proteomes" id="UP000694553"/>
    </source>
</evidence>
<dbReference type="Proteomes" id="UP000694553">
    <property type="component" value="Unassembled WGS sequence"/>
</dbReference>
<dbReference type="InterPro" id="IPR001310">
    <property type="entry name" value="Histidine_triad_HIT"/>
</dbReference>
<dbReference type="InterPro" id="IPR036265">
    <property type="entry name" value="HIT-like_sf"/>
</dbReference>
<keyword evidence="6" id="KW-1185">Reference proteome</keyword>
<evidence type="ECO:0000256" key="2">
    <source>
        <dbReference type="ARBA" id="ARBA00025764"/>
    </source>
</evidence>
<evidence type="ECO:0000256" key="3">
    <source>
        <dbReference type="PIRSR" id="PIRSR601310-1"/>
    </source>
</evidence>